<protein>
    <submittedName>
        <fullName evidence="1">Uncharacterized protein</fullName>
    </submittedName>
</protein>
<sequence length="353" mass="37559">MSAPGLLRLAIDDAAGVAKKGRTLAQAAALAAGRASALACMPNLLRAVVDAGGRAADAVPASVRAAVDSASPSPQEELVAALSAWAIANPWELKKARSVPAAFLSASQAIKAKCPFDPSLEAQVLEGLKGRVMSSEALATVRKVQGWPMSCAIDHAVLRNAALGAVPEGSAVFISLIGYTVVVTLKLPRTLLISGGDEEGVATAAAAFAAVARLVAETETAATTASREEEVRTLDARAAVRARAPYINARRRERRVVSMYIDEADEEMVSTCGGGRRRKSYSRHQPPKCARVRRRLAAREAKDGLLVDRRTRATRAAVDARRSHRLIRCHTLDRARARQIKRWSDELGDCDAS</sequence>
<reference evidence="1" key="1">
    <citation type="submission" date="2021-01" db="EMBL/GenBank/DDBJ databases">
        <authorList>
            <person name="Corre E."/>
            <person name="Pelletier E."/>
            <person name="Niang G."/>
            <person name="Scheremetjew M."/>
            <person name="Finn R."/>
            <person name="Kale V."/>
            <person name="Holt S."/>
            <person name="Cochrane G."/>
            <person name="Meng A."/>
            <person name="Brown T."/>
            <person name="Cohen L."/>
        </authorList>
    </citation>
    <scope>NUCLEOTIDE SEQUENCE</scope>
    <source>
        <strain evidence="1">CCMP281</strain>
    </source>
</reference>
<dbReference type="EMBL" id="HBHX01044960">
    <property type="protein sequence ID" value="CAE0124175.1"/>
    <property type="molecule type" value="Transcribed_RNA"/>
</dbReference>
<proteinExistence type="predicted"/>
<dbReference type="AlphaFoldDB" id="A0A7S3B6P8"/>
<organism evidence="1">
    <name type="scientific">Haptolina ericina</name>
    <dbReference type="NCBI Taxonomy" id="156174"/>
    <lineage>
        <taxon>Eukaryota</taxon>
        <taxon>Haptista</taxon>
        <taxon>Haptophyta</taxon>
        <taxon>Prymnesiophyceae</taxon>
        <taxon>Prymnesiales</taxon>
        <taxon>Prymnesiaceae</taxon>
        <taxon>Haptolina</taxon>
    </lineage>
</organism>
<accession>A0A7S3B6P8</accession>
<evidence type="ECO:0000313" key="1">
    <source>
        <dbReference type="EMBL" id="CAE0124175.1"/>
    </source>
</evidence>
<gene>
    <name evidence="1" type="ORF">HERI1096_LOCUS24877</name>
</gene>
<name>A0A7S3B6P8_9EUKA</name>